<keyword evidence="3" id="KW-0560">Oxidoreductase</keyword>
<proteinExistence type="predicted"/>
<gene>
    <name evidence="3" type="primary">ligC</name>
    <name evidence="3" type="ORF">PAM7971_03645</name>
</gene>
<dbReference type="EC" id="1.1.1.312" evidence="3"/>
<dbReference type="InterPro" id="IPR000683">
    <property type="entry name" value="Gfo/Idh/MocA-like_OxRdtase_N"/>
</dbReference>
<dbReference type="Pfam" id="PF22725">
    <property type="entry name" value="GFO_IDH_MocA_C3"/>
    <property type="match status" value="1"/>
</dbReference>
<accession>A0A1Y5TP37</accession>
<dbReference type="GO" id="GO:0000166">
    <property type="term" value="F:nucleotide binding"/>
    <property type="evidence" value="ECO:0007669"/>
    <property type="project" value="InterPro"/>
</dbReference>
<evidence type="ECO:0000313" key="3">
    <source>
        <dbReference type="EMBL" id="SLN68533.1"/>
    </source>
</evidence>
<dbReference type="Pfam" id="PF01408">
    <property type="entry name" value="GFO_IDH_MocA"/>
    <property type="match status" value="1"/>
</dbReference>
<dbReference type="Proteomes" id="UP000193307">
    <property type="component" value="Unassembled WGS sequence"/>
</dbReference>
<dbReference type="InterPro" id="IPR055170">
    <property type="entry name" value="GFO_IDH_MocA-like_dom"/>
</dbReference>
<evidence type="ECO:0000259" key="2">
    <source>
        <dbReference type="Pfam" id="PF22725"/>
    </source>
</evidence>
<dbReference type="InterPro" id="IPR051450">
    <property type="entry name" value="Gfo/Idh/MocA_Oxidoreductases"/>
</dbReference>
<dbReference type="Gene3D" id="3.40.50.720">
    <property type="entry name" value="NAD(P)-binding Rossmann-like Domain"/>
    <property type="match status" value="1"/>
</dbReference>
<dbReference type="STRING" id="658057.SAMN04488032_11811"/>
<name>A0A1Y5TP37_9RHOB</name>
<dbReference type="PANTHER" id="PTHR43377">
    <property type="entry name" value="BILIVERDIN REDUCTASE A"/>
    <property type="match status" value="1"/>
</dbReference>
<dbReference type="SUPFAM" id="SSF55347">
    <property type="entry name" value="Glyceraldehyde-3-phosphate dehydrogenase-like, C-terminal domain"/>
    <property type="match status" value="1"/>
</dbReference>
<evidence type="ECO:0000259" key="1">
    <source>
        <dbReference type="Pfam" id="PF01408"/>
    </source>
</evidence>
<protein>
    <submittedName>
        <fullName evidence="3">4-carboxy-2-hydroxymuconate-6-semialdehyde dehydrogenase</fullName>
        <ecNumber evidence="3">1.1.1.312</ecNumber>
    </submittedName>
</protein>
<feature type="domain" description="GFO/IDH/MocA-like oxidoreductase" evidence="2">
    <location>
        <begin position="136"/>
        <end position="260"/>
    </location>
</feature>
<dbReference type="RefSeq" id="WP_085850713.1">
    <property type="nucleotide sequence ID" value="NZ_FNZV01000018.1"/>
</dbReference>
<dbReference type="Gene3D" id="3.30.360.10">
    <property type="entry name" value="Dihydrodipicolinate Reductase, domain 2"/>
    <property type="match status" value="1"/>
</dbReference>
<dbReference type="PANTHER" id="PTHR43377:SF8">
    <property type="entry name" value="BLR3664 PROTEIN"/>
    <property type="match status" value="1"/>
</dbReference>
<reference evidence="3 4" key="1">
    <citation type="submission" date="2017-03" db="EMBL/GenBank/DDBJ databases">
        <authorList>
            <person name="Afonso C.L."/>
            <person name="Miller P.J."/>
            <person name="Scott M.A."/>
            <person name="Spackman E."/>
            <person name="Goraichik I."/>
            <person name="Dimitrov K.M."/>
            <person name="Suarez D.L."/>
            <person name="Swayne D.E."/>
        </authorList>
    </citation>
    <scope>NUCLEOTIDE SEQUENCE [LARGE SCALE GENOMIC DNA]</scope>
    <source>
        <strain evidence="3 4">CECT 7971</strain>
    </source>
</reference>
<dbReference type="GO" id="GO:0050606">
    <property type="term" value="F:4-carboxy-2-hydroxymuconate semialdehyde hemiacetal dehydrogenase activity"/>
    <property type="evidence" value="ECO:0007669"/>
    <property type="project" value="UniProtKB-EC"/>
</dbReference>
<dbReference type="AlphaFoldDB" id="A0A1Y5TP37"/>
<dbReference type="InterPro" id="IPR036291">
    <property type="entry name" value="NAD(P)-bd_dom_sf"/>
</dbReference>
<organism evidence="3 4">
    <name type="scientific">Pacificibacter marinus</name>
    <dbReference type="NCBI Taxonomy" id="658057"/>
    <lineage>
        <taxon>Bacteria</taxon>
        <taxon>Pseudomonadati</taxon>
        <taxon>Pseudomonadota</taxon>
        <taxon>Alphaproteobacteria</taxon>
        <taxon>Rhodobacterales</taxon>
        <taxon>Roseobacteraceae</taxon>
        <taxon>Pacificibacter</taxon>
    </lineage>
</organism>
<sequence>MTKTPLCVIGGGSIGLRHMSVAQLSDHVDLTAVVEPVAERRKELLSLGMPAVATLDEVPKHTRGAIVATPTTDHATTALAALDHGWAVLVEKPVTSTLGEGKALCERAERLDLPLFTGHHRRCHPFSIAAKDHLRDIGNIVSLQGLWSLRKHDSYYDVDWRRRAGAGPVLTNLSHEIDLLRFFAGEICAVSAMTSNATRGLDIEDTASLSFRFENHVLGSFLISDAGASPWSFEAATGENPDLAYSGQDSLRIIGTKGALSFPSLTRWHGRGTDPVEWRSALVKTAGPTFAKVDPLLVQTERFAAVVNGGQDDLLATGRDGLKTLELTLATLLAAQHGTTLSLGQVPDNYNGGAV</sequence>
<keyword evidence="4" id="KW-1185">Reference proteome</keyword>
<dbReference type="SUPFAM" id="SSF51735">
    <property type="entry name" value="NAD(P)-binding Rossmann-fold domains"/>
    <property type="match status" value="1"/>
</dbReference>
<feature type="domain" description="Gfo/Idh/MocA-like oxidoreductase N-terminal" evidence="1">
    <location>
        <begin position="8"/>
        <end position="119"/>
    </location>
</feature>
<evidence type="ECO:0000313" key="4">
    <source>
        <dbReference type="Proteomes" id="UP000193307"/>
    </source>
</evidence>
<dbReference type="EMBL" id="FWFW01000017">
    <property type="protein sequence ID" value="SLN68533.1"/>
    <property type="molecule type" value="Genomic_DNA"/>
</dbReference>
<dbReference type="OrthoDB" id="9792935at2"/>